<gene>
    <name evidence="5" type="ORF">EZE20_01385</name>
</gene>
<sequence>METPLNQNYWDTRYAQQQIGWDLGTVSPPLQAYFDQLPDKTIKILIPGGGNSYEAVYLLQQGFTDVTVVDLSAVVIETLGKRCAEYLGSGLNLVHQDFFEHTGKYDLIVEQTFFCALDPALRVQYVQHMQKLLKVNGKLAGLLFDRDFVGGPPFGGHAAEYQALMNTSLSVLKMEPCYNSIGPRQGSEVFFIAERLEEIH</sequence>
<dbReference type="PANTHER" id="PTHR32183:SF6">
    <property type="entry name" value="CYSTEINE SULFINATE DESULFINASE_CYSTEINE DESULFURASE AND RELATED ENZYMES"/>
    <property type="match status" value="1"/>
</dbReference>
<reference evidence="5 6" key="1">
    <citation type="submission" date="2019-02" db="EMBL/GenBank/DDBJ databases">
        <title>Arundinibacter roseus gen. nov., sp. nov., a new member of the family Cytophagaceae.</title>
        <authorList>
            <person name="Szuroczki S."/>
            <person name="Khayer B."/>
            <person name="Sproer C."/>
            <person name="Toumi M."/>
            <person name="Szabo A."/>
            <person name="Felfoldi T."/>
            <person name="Schumann P."/>
            <person name="Toth E."/>
        </authorList>
    </citation>
    <scope>NUCLEOTIDE SEQUENCE [LARGE SCALE GENOMIC DNA]</scope>
    <source>
        <strain evidence="5 6">DMA-k-7a</strain>
    </source>
</reference>
<evidence type="ECO:0000256" key="2">
    <source>
        <dbReference type="ARBA" id="ARBA00022603"/>
    </source>
</evidence>
<dbReference type="Proteomes" id="UP000295706">
    <property type="component" value="Unassembled WGS sequence"/>
</dbReference>
<dbReference type="InterPro" id="IPR029063">
    <property type="entry name" value="SAM-dependent_MTases_sf"/>
</dbReference>
<dbReference type="InterPro" id="IPR008854">
    <property type="entry name" value="TPMT"/>
</dbReference>
<dbReference type="CDD" id="cd02440">
    <property type="entry name" value="AdoMet_MTases"/>
    <property type="match status" value="1"/>
</dbReference>
<comment type="caution">
    <text evidence="5">The sequence shown here is derived from an EMBL/GenBank/DDBJ whole genome shotgun (WGS) entry which is preliminary data.</text>
</comment>
<keyword evidence="6" id="KW-1185">Reference proteome</keyword>
<dbReference type="GO" id="GO:0008757">
    <property type="term" value="F:S-adenosylmethionine-dependent methyltransferase activity"/>
    <property type="evidence" value="ECO:0007669"/>
    <property type="project" value="InterPro"/>
</dbReference>
<organism evidence="5 6">
    <name type="scientific">Arundinibacter roseus</name>
    <dbReference type="NCBI Taxonomy" id="2070510"/>
    <lineage>
        <taxon>Bacteria</taxon>
        <taxon>Pseudomonadati</taxon>
        <taxon>Bacteroidota</taxon>
        <taxon>Cytophagia</taxon>
        <taxon>Cytophagales</taxon>
        <taxon>Spirosomataceae</taxon>
        <taxon>Arundinibacter</taxon>
    </lineage>
</organism>
<dbReference type="OrthoDB" id="9778208at2"/>
<dbReference type="GO" id="GO:0032259">
    <property type="term" value="P:methylation"/>
    <property type="evidence" value="ECO:0007669"/>
    <property type="project" value="UniProtKB-KW"/>
</dbReference>
<name>A0A4R4KL18_9BACT</name>
<evidence type="ECO:0000313" key="6">
    <source>
        <dbReference type="Proteomes" id="UP000295706"/>
    </source>
</evidence>
<keyword evidence="2 5" id="KW-0489">Methyltransferase</keyword>
<dbReference type="SUPFAM" id="SSF53335">
    <property type="entry name" value="S-adenosyl-L-methionine-dependent methyltransferases"/>
    <property type="match status" value="1"/>
</dbReference>
<dbReference type="EMBL" id="SMJU01000001">
    <property type="protein sequence ID" value="TDB69014.1"/>
    <property type="molecule type" value="Genomic_DNA"/>
</dbReference>
<protein>
    <submittedName>
        <fullName evidence="5">Methyltransferase domain-containing protein</fullName>
    </submittedName>
</protein>
<evidence type="ECO:0000313" key="5">
    <source>
        <dbReference type="EMBL" id="TDB69014.1"/>
    </source>
</evidence>
<evidence type="ECO:0000256" key="3">
    <source>
        <dbReference type="ARBA" id="ARBA00022679"/>
    </source>
</evidence>
<keyword evidence="1" id="KW-0597">Phosphoprotein</keyword>
<keyword evidence="4" id="KW-0949">S-adenosyl-L-methionine</keyword>
<dbReference type="PROSITE" id="PS51585">
    <property type="entry name" value="SAM_MT_TPMT"/>
    <property type="match status" value="1"/>
</dbReference>
<dbReference type="PANTHER" id="PTHR32183">
    <property type="match status" value="1"/>
</dbReference>
<dbReference type="RefSeq" id="WP_132113688.1">
    <property type="nucleotide sequence ID" value="NZ_SMJU01000001.1"/>
</dbReference>
<dbReference type="Pfam" id="PF05724">
    <property type="entry name" value="TPMT"/>
    <property type="match status" value="1"/>
</dbReference>
<dbReference type="AlphaFoldDB" id="A0A4R4KL18"/>
<accession>A0A4R4KL18</accession>
<evidence type="ECO:0000256" key="4">
    <source>
        <dbReference type="ARBA" id="ARBA00022691"/>
    </source>
</evidence>
<proteinExistence type="predicted"/>
<keyword evidence="3 5" id="KW-0808">Transferase</keyword>
<dbReference type="Gene3D" id="3.40.50.150">
    <property type="entry name" value="Vaccinia Virus protein VP39"/>
    <property type="match status" value="1"/>
</dbReference>
<evidence type="ECO:0000256" key="1">
    <source>
        <dbReference type="ARBA" id="ARBA00022553"/>
    </source>
</evidence>